<dbReference type="EMBL" id="GGEC01077092">
    <property type="protein sequence ID" value="MBX57576.1"/>
    <property type="molecule type" value="Transcribed_RNA"/>
</dbReference>
<organism evidence="2">
    <name type="scientific">Rhizophora mucronata</name>
    <name type="common">Asiatic mangrove</name>
    <dbReference type="NCBI Taxonomy" id="61149"/>
    <lineage>
        <taxon>Eukaryota</taxon>
        <taxon>Viridiplantae</taxon>
        <taxon>Streptophyta</taxon>
        <taxon>Embryophyta</taxon>
        <taxon>Tracheophyta</taxon>
        <taxon>Spermatophyta</taxon>
        <taxon>Magnoliopsida</taxon>
        <taxon>eudicotyledons</taxon>
        <taxon>Gunneridae</taxon>
        <taxon>Pentapetalae</taxon>
        <taxon>rosids</taxon>
        <taxon>fabids</taxon>
        <taxon>Malpighiales</taxon>
        <taxon>Rhizophoraceae</taxon>
        <taxon>Rhizophora</taxon>
    </lineage>
</organism>
<keyword evidence="1" id="KW-0812">Transmembrane</keyword>
<dbReference type="AlphaFoldDB" id="A0A2P2PS56"/>
<feature type="transmembrane region" description="Helical" evidence="1">
    <location>
        <begin position="12"/>
        <end position="30"/>
    </location>
</feature>
<keyword evidence="1" id="KW-1133">Transmembrane helix</keyword>
<sequence length="34" mass="3760">MILPLSSCMFTHIWMAYIILATVLSMQAASTAEN</sequence>
<protein>
    <submittedName>
        <fullName evidence="2">Uncharacterized protein MANES_01G169900</fullName>
    </submittedName>
</protein>
<proteinExistence type="predicted"/>
<name>A0A2P2PS56_RHIMU</name>
<accession>A0A2P2PS56</accession>
<evidence type="ECO:0000256" key="1">
    <source>
        <dbReference type="SAM" id="Phobius"/>
    </source>
</evidence>
<evidence type="ECO:0000313" key="2">
    <source>
        <dbReference type="EMBL" id="MBX57576.1"/>
    </source>
</evidence>
<keyword evidence="1" id="KW-0472">Membrane</keyword>
<reference evidence="2" key="1">
    <citation type="submission" date="2018-02" db="EMBL/GenBank/DDBJ databases">
        <title>Rhizophora mucronata_Transcriptome.</title>
        <authorList>
            <person name="Meera S.P."/>
            <person name="Sreeshan A."/>
            <person name="Augustine A."/>
        </authorList>
    </citation>
    <scope>NUCLEOTIDE SEQUENCE</scope>
    <source>
        <tissue evidence="2">Leaf</tissue>
    </source>
</reference>